<dbReference type="OrthoDB" id="5296720at2759"/>
<keyword evidence="2" id="KW-1185">Reference proteome</keyword>
<evidence type="ECO:0000313" key="2">
    <source>
        <dbReference type="Proteomes" id="UP000481861"/>
    </source>
</evidence>
<protein>
    <submittedName>
        <fullName evidence="1">Uncharacterized protein</fullName>
    </submittedName>
</protein>
<organism evidence="1 2">
    <name type="scientific">Massariosphaeria phaeospora</name>
    <dbReference type="NCBI Taxonomy" id="100035"/>
    <lineage>
        <taxon>Eukaryota</taxon>
        <taxon>Fungi</taxon>
        <taxon>Dikarya</taxon>
        <taxon>Ascomycota</taxon>
        <taxon>Pezizomycotina</taxon>
        <taxon>Dothideomycetes</taxon>
        <taxon>Pleosporomycetidae</taxon>
        <taxon>Pleosporales</taxon>
        <taxon>Pleosporales incertae sedis</taxon>
        <taxon>Massariosphaeria</taxon>
    </lineage>
</organism>
<dbReference type="AlphaFoldDB" id="A0A7C8I8Z0"/>
<proteinExistence type="predicted"/>
<gene>
    <name evidence="1" type="ORF">BDV95DRAFT_567496</name>
</gene>
<comment type="caution">
    <text evidence="1">The sequence shown here is derived from an EMBL/GenBank/DDBJ whole genome shotgun (WGS) entry which is preliminary data.</text>
</comment>
<dbReference type="Proteomes" id="UP000481861">
    <property type="component" value="Unassembled WGS sequence"/>
</dbReference>
<name>A0A7C8I8Z0_9PLEO</name>
<sequence length="462" mass="52837">MNETAEYRTTITSLPNELLLQIASHLELQPPSITKFAHKPSSGLTDAEAGPLKALSAVSWRWRKIVLPILFRYSRIALDREPQWVPIDARLIETLQSQLTKLSNHELQIYTRMRSRFKSTSMFAFNEAFDDVLITLCRIRDGDEFLKSVPHIHWLPHLPKSYADFGTFVVQHNLKNHIKSLVLMTEKEYELQHVVTAEAPLSRAVAEIWSQIFSCLEPSRVVVAAPPSTLAGLLDTQMLSSDTWAFDMNMHYIELVHDERTHIGHRNSSCRPWDTTLIHRKPWSHLGYNEGSSITAYSTYEYHLKQSPKILYLTLLRLAKETQDCCNIRSFSFIGVFPFGTNVTAIIRALHRVRTLRDVHFKLAPGLENDLLSTPGKMGRALPSDLWLEWSDCYKIIASFLGVYEFQDGSVFRSGDCEGDWSANEVESFQQLLPNKGAGWRKIELGVWARDHGQDEDLVPMT</sequence>
<accession>A0A7C8I8Z0</accession>
<reference evidence="1 2" key="1">
    <citation type="submission" date="2020-01" db="EMBL/GenBank/DDBJ databases">
        <authorList>
            <consortium name="DOE Joint Genome Institute"/>
            <person name="Haridas S."/>
            <person name="Albert R."/>
            <person name="Binder M."/>
            <person name="Bloem J."/>
            <person name="Labutti K."/>
            <person name="Salamov A."/>
            <person name="Andreopoulos B."/>
            <person name="Baker S.E."/>
            <person name="Barry K."/>
            <person name="Bills G."/>
            <person name="Bluhm B.H."/>
            <person name="Cannon C."/>
            <person name="Castanera R."/>
            <person name="Culley D.E."/>
            <person name="Daum C."/>
            <person name="Ezra D."/>
            <person name="Gonzalez J.B."/>
            <person name="Henrissat B."/>
            <person name="Kuo A."/>
            <person name="Liang C."/>
            <person name="Lipzen A."/>
            <person name="Lutzoni F."/>
            <person name="Magnuson J."/>
            <person name="Mondo S."/>
            <person name="Nolan M."/>
            <person name="Ohm R."/>
            <person name="Pangilinan J."/>
            <person name="Park H.-J.H."/>
            <person name="Ramirez L."/>
            <person name="Alfaro M."/>
            <person name="Sun H."/>
            <person name="Tritt A."/>
            <person name="Yoshinaga Y."/>
            <person name="Zwiers L.-H.L."/>
            <person name="Turgeon B.G."/>
            <person name="Goodwin S.B."/>
            <person name="Spatafora J.W."/>
            <person name="Crous P.W."/>
            <person name="Grigoriev I.V."/>
        </authorList>
    </citation>
    <scope>NUCLEOTIDE SEQUENCE [LARGE SCALE GENOMIC DNA]</scope>
    <source>
        <strain evidence="1 2">CBS 611.86</strain>
    </source>
</reference>
<dbReference type="EMBL" id="JAADJZ010000007">
    <property type="protein sequence ID" value="KAF2873657.1"/>
    <property type="molecule type" value="Genomic_DNA"/>
</dbReference>
<evidence type="ECO:0000313" key="1">
    <source>
        <dbReference type="EMBL" id="KAF2873657.1"/>
    </source>
</evidence>